<comment type="caution">
    <text evidence="1">The sequence shown here is derived from an EMBL/GenBank/DDBJ whole genome shotgun (WGS) entry which is preliminary data.</text>
</comment>
<organism evidence="1 2">
    <name type="scientific">Thermoproteus sp. AZ2</name>
    <dbReference type="NCBI Taxonomy" id="1609232"/>
    <lineage>
        <taxon>Archaea</taxon>
        <taxon>Thermoproteota</taxon>
        <taxon>Thermoprotei</taxon>
        <taxon>Thermoproteales</taxon>
        <taxon>Thermoproteaceae</taxon>
        <taxon>Thermoproteus</taxon>
    </lineage>
</organism>
<proteinExistence type="predicted"/>
<evidence type="ECO:0000313" key="1">
    <source>
        <dbReference type="EMBL" id="MFB6491313.1"/>
    </source>
</evidence>
<protein>
    <submittedName>
        <fullName evidence="1">ABC transporter ATP-binding protein</fullName>
    </submittedName>
</protein>
<dbReference type="EMBL" id="JZWT02000028">
    <property type="protein sequence ID" value="MFB6491313.1"/>
    <property type="molecule type" value="Genomic_DNA"/>
</dbReference>
<sequence length="220" mass="23908">MRVEGIRLSLGGREVLRGVSFEAADGLTLILGPNGAGKTTLLRAMAGIYRPDAGVVEVEGPLGYLPAEFFNVDMRVADVLLAGGGRLEKYSWWLNVVGLAGYEERIFSTLSTGEKKLVLLAKALAEGRTVLLDEPTANLDPAHKALVMGLLSRLKKVKRFIAASHDLDLIDVADSVVLLRGGTAVQLRPEEVTDEELSKTYGARIRSFRLDGRRVFALDF</sequence>
<name>A0ACC6V2X7_9CREN</name>
<evidence type="ECO:0000313" key="2">
    <source>
        <dbReference type="Proteomes" id="UP000033636"/>
    </source>
</evidence>
<reference evidence="1" key="1">
    <citation type="submission" date="2024-07" db="EMBL/GenBank/DDBJ databases">
        <title>Metagenome and Metagenome-Assembled Genomes of Archaea from a hot spring from the geothermal field of Los Azufres, Mexico.</title>
        <authorList>
            <person name="Marin-Paredes R."/>
            <person name="Martinez-Romero E."/>
            <person name="Servin-Garciduenas L.E."/>
        </authorList>
    </citation>
    <scope>NUCLEOTIDE SEQUENCE</scope>
</reference>
<accession>A0ACC6V2X7</accession>
<dbReference type="Proteomes" id="UP000033636">
    <property type="component" value="Unassembled WGS sequence"/>
</dbReference>
<keyword evidence="1" id="KW-0547">Nucleotide-binding</keyword>
<gene>
    <name evidence="1" type="ORF">TU35_008805</name>
</gene>
<keyword evidence="1" id="KW-0067">ATP-binding</keyword>